<accession>A0A7U1BEX7</accession>
<feature type="transmembrane region" description="Helical" evidence="10">
    <location>
        <begin position="139"/>
        <end position="157"/>
    </location>
</feature>
<comment type="similarity">
    <text evidence="2 9">Belongs to the cytochrome c oxidase subunit 3 family.</text>
</comment>
<dbReference type="FunFam" id="1.20.120.80:FF:000002">
    <property type="entry name" value="Cytochrome c oxidase subunit 3"/>
    <property type="match status" value="1"/>
</dbReference>
<evidence type="ECO:0000259" key="11">
    <source>
        <dbReference type="PROSITE" id="PS50253"/>
    </source>
</evidence>
<evidence type="ECO:0000256" key="6">
    <source>
        <dbReference type="ARBA" id="ARBA00022989"/>
    </source>
</evidence>
<feature type="transmembrane region" description="Helical" evidence="10">
    <location>
        <begin position="51"/>
        <end position="68"/>
    </location>
</feature>
<evidence type="ECO:0000256" key="9">
    <source>
        <dbReference type="RuleBase" id="RU003375"/>
    </source>
</evidence>
<dbReference type="EMBL" id="MT880588">
    <property type="protein sequence ID" value="QQY98152.1"/>
    <property type="molecule type" value="Genomic_DNA"/>
</dbReference>
<protein>
    <recommendedName>
        <fullName evidence="3 9">Cytochrome c oxidase subunit 3</fullName>
    </recommendedName>
</protein>
<organism evidence="12">
    <name type="scientific">Uncinula necator</name>
    <name type="common">Grape powdery mildew</name>
    <dbReference type="NCBI Taxonomy" id="52586"/>
    <lineage>
        <taxon>Eukaryota</taxon>
        <taxon>Fungi</taxon>
        <taxon>Dikarya</taxon>
        <taxon>Ascomycota</taxon>
        <taxon>Pezizomycotina</taxon>
        <taxon>Leotiomycetes</taxon>
        <taxon>Erysiphales</taxon>
        <taxon>Erysiphaceae</taxon>
        <taxon>Erysiphe</taxon>
    </lineage>
</organism>
<keyword evidence="7 10" id="KW-0472">Membrane</keyword>
<dbReference type="PROSITE" id="PS50253">
    <property type="entry name" value="COX3"/>
    <property type="match status" value="1"/>
</dbReference>
<dbReference type="InterPro" id="IPR000298">
    <property type="entry name" value="Cyt_c_oxidase-like_su3"/>
</dbReference>
<dbReference type="GO" id="GO:0045277">
    <property type="term" value="C:respiratory chain complex IV"/>
    <property type="evidence" value="ECO:0007669"/>
    <property type="project" value="UniProtKB-ARBA"/>
</dbReference>
<evidence type="ECO:0000256" key="10">
    <source>
        <dbReference type="SAM" id="Phobius"/>
    </source>
</evidence>
<dbReference type="InterPro" id="IPR024791">
    <property type="entry name" value="Cyt_c/ubiquinol_Oxase_su3"/>
</dbReference>
<feature type="transmembrane region" description="Helical" evidence="10">
    <location>
        <begin position="207"/>
        <end position="230"/>
    </location>
</feature>
<keyword evidence="5" id="KW-1278">Translocase</keyword>
<dbReference type="Gene3D" id="1.20.120.80">
    <property type="entry name" value="Cytochrome c oxidase, subunit III, four-helix bundle"/>
    <property type="match status" value="1"/>
</dbReference>
<keyword evidence="4 9" id="KW-0812">Transmembrane</keyword>
<dbReference type="PANTHER" id="PTHR11403">
    <property type="entry name" value="CYTOCHROME C OXIDASE SUBUNIT III"/>
    <property type="match status" value="1"/>
</dbReference>
<evidence type="ECO:0000256" key="5">
    <source>
        <dbReference type="ARBA" id="ARBA00022967"/>
    </source>
</evidence>
<dbReference type="Pfam" id="PF00510">
    <property type="entry name" value="COX3"/>
    <property type="match status" value="1"/>
</dbReference>
<keyword evidence="6 10" id="KW-1133">Transmembrane helix</keyword>
<gene>
    <name evidence="12" type="primary">cox3</name>
</gene>
<dbReference type="FunFam" id="1.10.287.70:FF:000082">
    <property type="entry name" value="Cytochrome c oxidase subunit 3"/>
    <property type="match status" value="1"/>
</dbReference>
<evidence type="ECO:0000256" key="4">
    <source>
        <dbReference type="ARBA" id="ARBA00022692"/>
    </source>
</evidence>
<dbReference type="GO" id="GO:0006123">
    <property type="term" value="P:mitochondrial electron transport, cytochrome c to oxygen"/>
    <property type="evidence" value="ECO:0007669"/>
    <property type="project" value="TreeGrafter"/>
</dbReference>
<dbReference type="InterPro" id="IPR033945">
    <property type="entry name" value="Cyt_c_oxase_su3_dom"/>
</dbReference>
<dbReference type="GO" id="GO:0004129">
    <property type="term" value="F:cytochrome-c oxidase activity"/>
    <property type="evidence" value="ECO:0007669"/>
    <property type="project" value="UniProtKB-EC"/>
</dbReference>
<dbReference type="CDD" id="cd01665">
    <property type="entry name" value="Cyt_c_Oxidase_III"/>
    <property type="match status" value="1"/>
</dbReference>
<dbReference type="SUPFAM" id="SSF81452">
    <property type="entry name" value="Cytochrome c oxidase subunit III-like"/>
    <property type="match status" value="1"/>
</dbReference>
<dbReference type="GO" id="GO:0005743">
    <property type="term" value="C:mitochondrial inner membrane"/>
    <property type="evidence" value="ECO:0007669"/>
    <property type="project" value="UniProtKB-SubCell"/>
</dbReference>
<proteinExistence type="inferred from homology"/>
<dbReference type="GeneID" id="65320158"/>
<feature type="transmembrane region" description="Helical" evidence="10">
    <location>
        <begin position="89"/>
        <end position="112"/>
    </location>
</feature>
<comment type="subcellular location">
    <subcellularLocation>
        <location evidence="1">Mitochondrion inner membrane</location>
        <topology evidence="1">Multi-pass membrane protein</topology>
    </subcellularLocation>
</comment>
<feature type="transmembrane region" description="Helical" evidence="10">
    <location>
        <begin position="250"/>
        <end position="270"/>
    </location>
</feature>
<evidence type="ECO:0000256" key="3">
    <source>
        <dbReference type="ARBA" id="ARBA00015944"/>
    </source>
</evidence>
<dbReference type="AlphaFoldDB" id="A0A7U1BEX7"/>
<dbReference type="InterPro" id="IPR013833">
    <property type="entry name" value="Cyt_c_oxidase_su3_a-hlx"/>
</dbReference>
<sequence length="271" mass="30343">MNFDAFNRSIFQHHPFHLVSPSPWPLYTCISLLTLTTSGVLTMHGFNNSNVFVLFALISVVLSMSFWWRDVISEGTYLGNHTAAVQRGLNMGVALFIVTEALFFLAIFWAFFHSALSPTVELGAQWPPMGIEAINPFELPLLNTVLLLSSGITVTWAHHSLIQGNRRGTLYGLVATVFLALVFTGLQAVEYNFSTFSISDGAFGSCFYFATGFHGLHVIIGTAFIAVGLWRVLAYHSTENHHLGLESSILYWHFVDVVWLFLYISIYYWGS</sequence>
<dbReference type="Gene3D" id="1.10.287.70">
    <property type="match status" value="1"/>
</dbReference>
<evidence type="ECO:0000313" key="12">
    <source>
        <dbReference type="EMBL" id="QQY98152.1"/>
    </source>
</evidence>
<keyword evidence="9 12" id="KW-0496">Mitochondrion</keyword>
<evidence type="ECO:0000256" key="2">
    <source>
        <dbReference type="ARBA" id="ARBA00010581"/>
    </source>
</evidence>
<reference evidence="12" key="1">
    <citation type="submission" date="2020-08" db="EMBL/GenBank/DDBJ databases">
        <title>Mitochondrial genome sequences of powdery mildew pathogens.</title>
        <authorList>
            <person name="Zaccaron A."/>
            <person name="Stergiopoulos I."/>
        </authorList>
    </citation>
    <scope>NUCLEOTIDE SEQUENCE</scope>
    <source>
        <strain evidence="12">C</strain>
    </source>
</reference>
<comment type="function">
    <text evidence="9">Component of the cytochrome c oxidase, the last enzyme in the mitochondrial electron transport chain which drives oxidative phosphorylation. The respiratory chain contains 3 multisubunit complexes succinate dehydrogenase (complex II, CII), ubiquinol-cytochrome c oxidoreductase (cytochrome b-c1 complex, complex III, CIII) and cytochrome c oxidase (complex IV, CIV), that cooperate to transfer electrons derived from NADH and succinate to molecular oxygen, creating an electrochemical gradient over the inner membrane that drives transmembrane transport and the ATP synthase. Cytochrome c oxidase is the component of the respiratory chain that catalyzes the reduction of oxygen to water. Electrons originating from reduced cytochrome c in the intermembrane space (IMS) are transferred via the dinuclear copper A center (CU(A)) of subunit 2 and heme A of subunit 1 to the active site in subunit 1, a binuclear center (BNC) formed by heme A3 and copper B (CU(B)). The BNC reduces molecular oxygen to 2 water molecules using 4 electrons from cytochrome c in the IMS and 4 protons from the mitochondrial matrix.</text>
</comment>
<geneLocation type="mitochondrion" evidence="12"/>
<feature type="domain" description="Heme-copper oxidase subunit III family profile" evidence="11">
    <location>
        <begin position="12"/>
        <end position="271"/>
    </location>
</feature>
<dbReference type="InterPro" id="IPR035973">
    <property type="entry name" value="Cyt_c_oxidase_su3-like_sf"/>
</dbReference>
<feature type="transmembrane region" description="Helical" evidence="10">
    <location>
        <begin position="169"/>
        <end position="187"/>
    </location>
</feature>
<name>A0A7U1BEX7_UNCNE</name>
<evidence type="ECO:0000256" key="8">
    <source>
        <dbReference type="ARBA" id="ARBA00049512"/>
    </source>
</evidence>
<dbReference type="PANTHER" id="PTHR11403:SF7">
    <property type="entry name" value="CYTOCHROME C OXIDASE SUBUNIT 3"/>
    <property type="match status" value="1"/>
</dbReference>
<comment type="catalytic activity">
    <reaction evidence="8">
        <text>4 Fe(II)-[cytochrome c] + O2 + 8 H(+)(in) = 4 Fe(III)-[cytochrome c] + 2 H2O + 4 H(+)(out)</text>
        <dbReference type="Rhea" id="RHEA:11436"/>
        <dbReference type="Rhea" id="RHEA-COMP:10350"/>
        <dbReference type="Rhea" id="RHEA-COMP:14399"/>
        <dbReference type="ChEBI" id="CHEBI:15377"/>
        <dbReference type="ChEBI" id="CHEBI:15378"/>
        <dbReference type="ChEBI" id="CHEBI:15379"/>
        <dbReference type="ChEBI" id="CHEBI:29033"/>
        <dbReference type="ChEBI" id="CHEBI:29034"/>
        <dbReference type="EC" id="7.1.1.9"/>
    </reaction>
    <physiologicalReaction direction="left-to-right" evidence="8">
        <dbReference type="Rhea" id="RHEA:11437"/>
    </physiologicalReaction>
</comment>
<evidence type="ECO:0000256" key="1">
    <source>
        <dbReference type="ARBA" id="ARBA00004448"/>
    </source>
</evidence>
<dbReference type="RefSeq" id="YP_010119138.1">
    <property type="nucleotide sequence ID" value="NC_056146.1"/>
</dbReference>
<evidence type="ECO:0000256" key="7">
    <source>
        <dbReference type="ARBA" id="ARBA00023136"/>
    </source>
</evidence>